<sequence length="138" mass="15128">MRRLSFLLAVPLLAAACGGGSEPAAAPPTPSDAAQLKYSRCLREHGVDMPDDPKKIPAGGMTIPERARKACAGVEPQGKTIDMNDPATKDRFARFAKCMRANGYDMPDNAPPDVHLRNPRKWEQSYAKCDHILREGRK</sequence>
<protein>
    <recommendedName>
        <fullName evidence="4">Lipoprotein</fullName>
    </recommendedName>
</protein>
<dbReference type="RefSeq" id="WP_182841531.1">
    <property type="nucleotide sequence ID" value="NZ_BAAALP010000008.1"/>
</dbReference>
<gene>
    <name evidence="2" type="ORF">HNR61_000603</name>
</gene>
<organism evidence="2 3">
    <name type="scientific">Actinomadura namibiensis</name>
    <dbReference type="NCBI Taxonomy" id="182080"/>
    <lineage>
        <taxon>Bacteria</taxon>
        <taxon>Bacillati</taxon>
        <taxon>Actinomycetota</taxon>
        <taxon>Actinomycetes</taxon>
        <taxon>Streptosporangiales</taxon>
        <taxon>Thermomonosporaceae</taxon>
        <taxon>Actinomadura</taxon>
    </lineage>
</organism>
<dbReference type="AlphaFoldDB" id="A0A7W3LJ21"/>
<feature type="chain" id="PRO_5031230287" description="Lipoprotein" evidence="1">
    <location>
        <begin position="27"/>
        <end position="138"/>
    </location>
</feature>
<accession>A0A7W3LJ21</accession>
<proteinExistence type="predicted"/>
<feature type="signal peptide" evidence="1">
    <location>
        <begin position="1"/>
        <end position="26"/>
    </location>
</feature>
<evidence type="ECO:0000313" key="3">
    <source>
        <dbReference type="Proteomes" id="UP000572680"/>
    </source>
</evidence>
<keyword evidence="3" id="KW-1185">Reference proteome</keyword>
<comment type="caution">
    <text evidence="2">The sequence shown here is derived from an EMBL/GenBank/DDBJ whole genome shotgun (WGS) entry which is preliminary data.</text>
</comment>
<evidence type="ECO:0008006" key="4">
    <source>
        <dbReference type="Google" id="ProtNLM"/>
    </source>
</evidence>
<dbReference type="PROSITE" id="PS51257">
    <property type="entry name" value="PROKAR_LIPOPROTEIN"/>
    <property type="match status" value="1"/>
</dbReference>
<name>A0A7W3LJ21_ACTNM</name>
<evidence type="ECO:0000256" key="1">
    <source>
        <dbReference type="SAM" id="SignalP"/>
    </source>
</evidence>
<reference evidence="2 3" key="1">
    <citation type="submission" date="2020-08" db="EMBL/GenBank/DDBJ databases">
        <title>Genomic Encyclopedia of Type Strains, Phase IV (KMG-IV): sequencing the most valuable type-strain genomes for metagenomic binning, comparative biology and taxonomic classification.</title>
        <authorList>
            <person name="Goeker M."/>
        </authorList>
    </citation>
    <scope>NUCLEOTIDE SEQUENCE [LARGE SCALE GENOMIC DNA]</scope>
    <source>
        <strain evidence="2 3">DSM 44197</strain>
    </source>
</reference>
<keyword evidence="1" id="KW-0732">Signal</keyword>
<evidence type="ECO:0000313" key="2">
    <source>
        <dbReference type="EMBL" id="MBA8949005.1"/>
    </source>
</evidence>
<dbReference type="EMBL" id="JACJIA010000001">
    <property type="protein sequence ID" value="MBA8949005.1"/>
    <property type="molecule type" value="Genomic_DNA"/>
</dbReference>
<dbReference type="Proteomes" id="UP000572680">
    <property type="component" value="Unassembled WGS sequence"/>
</dbReference>